<evidence type="ECO:0000259" key="5">
    <source>
        <dbReference type="PROSITE" id="PS51379"/>
    </source>
</evidence>
<reference evidence="7" key="1">
    <citation type="submission" date="2018-07" db="EMBL/GenBank/DDBJ databases">
        <authorList>
            <consortium name="Genoscope - CEA"/>
            <person name="William W."/>
        </authorList>
    </citation>
    <scope>NUCLEOTIDE SEQUENCE</scope>
    <source>
        <strain evidence="7">IK1</strain>
    </source>
</reference>
<protein>
    <submittedName>
        <fullName evidence="7">4Fe-4S binding domain protein</fullName>
    </submittedName>
</protein>
<feature type="domain" description="4Fe-4S ferredoxin-type" evidence="5">
    <location>
        <begin position="38"/>
        <end position="66"/>
    </location>
</feature>
<evidence type="ECO:0000256" key="2">
    <source>
        <dbReference type="ARBA" id="ARBA00022723"/>
    </source>
</evidence>
<sequence length="457" mass="51759">MYDKNYKHAIKVDTNICIGCSHCMRVCPTHAIRIADGQAQIKPEFCVDCGECYRVCPVSAIGVEDDGLNFIKKYKYRIAIVPSVFIGQFSSKYNASQVIDAVRQVGFDEVMEVEQAVDFVKSEYALKSRENIPHPVISSFCPAVVRLIQVIFPYWTENILLLKPPHDIAALYLRKTKEDTNINPEEVGIFYITPCASKIVAAKAPEGELKSPIDGAINMKELYNKVYKILLEENNKGLYKKQPNLTPDSVNWSLSGTEKQYFEGRSLAIDGMDKVIEFMEKLDNGQISNVDFLEFRACDQGCAGGILCPANRFLTVERLEQRRKKLEKLSEITPINNPLIKYQEFLHKNAPVNSIFPREGILLDADREKALKKIDQIKALQFILPGLDCGACGAPSCRKLAEDIVQKKAEMSHCVFVLQEMVKLNKVTPDEAMNVIEQIWGKDRMNKYNYNENENHA</sequence>
<dbReference type="EMBL" id="UPXZ01000025">
    <property type="protein sequence ID" value="VBB45812.1"/>
    <property type="molecule type" value="Genomic_DNA"/>
</dbReference>
<dbReference type="InterPro" id="IPR007202">
    <property type="entry name" value="4Fe-4S_dom"/>
</dbReference>
<dbReference type="GO" id="GO:0051539">
    <property type="term" value="F:4 iron, 4 sulfur cluster binding"/>
    <property type="evidence" value="ECO:0007669"/>
    <property type="project" value="UniProtKB-KW"/>
</dbReference>
<dbReference type="InterPro" id="IPR004108">
    <property type="entry name" value="Fe_hydrogenase_lsu_C"/>
</dbReference>
<dbReference type="InterPro" id="IPR017896">
    <property type="entry name" value="4Fe4S_Fe-S-bd"/>
</dbReference>
<dbReference type="GO" id="GO:0046872">
    <property type="term" value="F:metal ion binding"/>
    <property type="evidence" value="ECO:0007669"/>
    <property type="project" value="UniProtKB-KW"/>
</dbReference>
<proteinExistence type="predicted"/>
<name>A0A653ACL6_9BACT</name>
<dbReference type="Gene3D" id="1.10.15.40">
    <property type="entry name" value="Electron transport complex subunit B, putative Fe-S cluster"/>
    <property type="match status" value="1"/>
</dbReference>
<dbReference type="PANTHER" id="PTHR43560">
    <property type="entry name" value="ION-TRANSLOCATING OXIDOREDUCTASE COMPLEX SUBUNIT B"/>
    <property type="match status" value="1"/>
</dbReference>
<keyword evidence="2" id="KW-0479">Metal-binding</keyword>
<evidence type="ECO:0000256" key="4">
    <source>
        <dbReference type="ARBA" id="ARBA00023014"/>
    </source>
</evidence>
<dbReference type="Gene3D" id="3.30.70.20">
    <property type="match status" value="1"/>
</dbReference>
<evidence type="ECO:0000313" key="7">
    <source>
        <dbReference type="EMBL" id="VBB45812.1"/>
    </source>
</evidence>
<dbReference type="AlphaFoldDB" id="A0A653ACL6"/>
<evidence type="ECO:0000259" key="6">
    <source>
        <dbReference type="PROSITE" id="PS51656"/>
    </source>
</evidence>
<dbReference type="Gene3D" id="3.40.950.10">
    <property type="entry name" value="Fe-only Hydrogenase (Larger Subunit), Chain L, domain 3"/>
    <property type="match status" value="1"/>
</dbReference>
<evidence type="ECO:0000256" key="3">
    <source>
        <dbReference type="ARBA" id="ARBA00023004"/>
    </source>
</evidence>
<dbReference type="SUPFAM" id="SSF54862">
    <property type="entry name" value="4Fe-4S ferredoxins"/>
    <property type="match status" value="1"/>
</dbReference>
<evidence type="ECO:0000256" key="1">
    <source>
        <dbReference type="ARBA" id="ARBA00022485"/>
    </source>
</evidence>
<dbReference type="Pfam" id="PF13237">
    <property type="entry name" value="Fer4_10"/>
    <property type="match status" value="1"/>
</dbReference>
<feature type="domain" description="4Fe-4S" evidence="6">
    <location>
        <begin position="372"/>
        <end position="431"/>
    </location>
</feature>
<dbReference type="Pfam" id="PF04060">
    <property type="entry name" value="FeS"/>
    <property type="match status" value="1"/>
</dbReference>
<feature type="domain" description="4Fe-4S ferredoxin-type" evidence="5">
    <location>
        <begin position="8"/>
        <end position="37"/>
    </location>
</feature>
<keyword evidence="3" id="KW-0408">Iron</keyword>
<dbReference type="SUPFAM" id="SSF53920">
    <property type="entry name" value="Fe-only hydrogenase"/>
    <property type="match status" value="1"/>
</dbReference>
<dbReference type="Pfam" id="PF02906">
    <property type="entry name" value="Fe_hyd_lg_C"/>
    <property type="match status" value="1"/>
</dbReference>
<dbReference type="PROSITE" id="PS51656">
    <property type="entry name" value="4FE4S"/>
    <property type="match status" value="1"/>
</dbReference>
<gene>
    <name evidence="7" type="ORF">TRIP_D310207</name>
</gene>
<keyword evidence="4" id="KW-0411">Iron-sulfur</keyword>
<dbReference type="PROSITE" id="PS51379">
    <property type="entry name" value="4FE4S_FER_2"/>
    <property type="match status" value="2"/>
</dbReference>
<dbReference type="InterPro" id="IPR050395">
    <property type="entry name" value="4Fe4S_Ferredoxin_RnfB"/>
</dbReference>
<dbReference type="InterPro" id="IPR009016">
    <property type="entry name" value="Fe_hydrogenase"/>
</dbReference>
<dbReference type="PANTHER" id="PTHR43560:SF1">
    <property type="entry name" value="ION-TRANSLOCATING OXIDOREDUCTASE COMPLEX SUBUNIT B"/>
    <property type="match status" value="1"/>
</dbReference>
<dbReference type="PROSITE" id="PS00198">
    <property type="entry name" value="4FE4S_FER_1"/>
    <property type="match status" value="1"/>
</dbReference>
<accession>A0A653ACL6</accession>
<dbReference type="InterPro" id="IPR017900">
    <property type="entry name" value="4Fe4S_Fe_S_CS"/>
</dbReference>
<organism evidence="7">
    <name type="scientific">uncultured Paludibacter sp</name>
    <dbReference type="NCBI Taxonomy" id="497635"/>
    <lineage>
        <taxon>Bacteria</taxon>
        <taxon>Pseudomonadati</taxon>
        <taxon>Bacteroidota</taxon>
        <taxon>Bacteroidia</taxon>
        <taxon>Bacteroidales</taxon>
        <taxon>Paludibacteraceae</taxon>
        <taxon>Paludibacter</taxon>
        <taxon>environmental samples</taxon>
    </lineage>
</organism>
<keyword evidence="1" id="KW-0004">4Fe-4S</keyword>